<evidence type="ECO:0000256" key="3">
    <source>
        <dbReference type="ARBA" id="ARBA00022692"/>
    </source>
</evidence>
<dbReference type="PANTHER" id="PTHR12841:SF6">
    <property type="entry name" value="PROTEIN UNC-50 HOMOLOG"/>
    <property type="match status" value="1"/>
</dbReference>
<feature type="compositionally biased region" description="Low complexity" evidence="6">
    <location>
        <begin position="38"/>
        <end position="52"/>
    </location>
</feature>
<keyword evidence="4 7" id="KW-1133">Transmembrane helix</keyword>
<evidence type="ECO:0000256" key="5">
    <source>
        <dbReference type="ARBA" id="ARBA00023136"/>
    </source>
</evidence>
<feature type="transmembrane region" description="Helical" evidence="7">
    <location>
        <begin position="210"/>
        <end position="228"/>
    </location>
</feature>
<dbReference type="InParanoid" id="K0KWP6"/>
<evidence type="ECO:0000313" key="8">
    <source>
        <dbReference type="EMBL" id="CCH45543.1"/>
    </source>
</evidence>
<feature type="region of interest" description="Disordered" evidence="6">
    <location>
        <begin position="37"/>
        <end position="58"/>
    </location>
</feature>
<dbReference type="InterPro" id="IPR007881">
    <property type="entry name" value="UNC-50"/>
</dbReference>
<evidence type="ECO:0000256" key="4">
    <source>
        <dbReference type="ARBA" id="ARBA00022989"/>
    </source>
</evidence>
<organism evidence="8 9">
    <name type="scientific">Wickerhamomyces ciferrii (strain ATCC 14091 / BCRC 22168 / CBS 111 / JCM 3599 / NBRC 0793 / NRRL Y-1031 F-60-10)</name>
    <name type="common">Yeast</name>
    <name type="synonym">Pichia ciferrii</name>
    <dbReference type="NCBI Taxonomy" id="1206466"/>
    <lineage>
        <taxon>Eukaryota</taxon>
        <taxon>Fungi</taxon>
        <taxon>Dikarya</taxon>
        <taxon>Ascomycota</taxon>
        <taxon>Saccharomycotina</taxon>
        <taxon>Saccharomycetes</taxon>
        <taxon>Phaffomycetales</taxon>
        <taxon>Wickerhamomycetaceae</taxon>
        <taxon>Wickerhamomyces</taxon>
    </lineage>
</organism>
<dbReference type="HOGENOM" id="CLU_066239_1_2_1"/>
<accession>K0KWP6</accession>
<comment type="subcellular location">
    <subcellularLocation>
        <location evidence="1">Membrane</location>
        <topology evidence="1">Multi-pass membrane protein</topology>
    </subcellularLocation>
</comment>
<dbReference type="PANTHER" id="PTHR12841">
    <property type="entry name" value="PROTEIN UNC-50 HOMOLOG"/>
    <property type="match status" value="1"/>
</dbReference>
<dbReference type="FunCoup" id="K0KWP6">
    <property type="interactions" value="649"/>
</dbReference>
<evidence type="ECO:0000256" key="1">
    <source>
        <dbReference type="ARBA" id="ARBA00004141"/>
    </source>
</evidence>
<evidence type="ECO:0000256" key="6">
    <source>
        <dbReference type="SAM" id="MobiDB-lite"/>
    </source>
</evidence>
<dbReference type="EMBL" id="CAIF01000200">
    <property type="protein sequence ID" value="CCH45543.1"/>
    <property type="molecule type" value="Genomic_DNA"/>
</dbReference>
<name>K0KWP6_WICCF</name>
<dbReference type="Proteomes" id="UP000009328">
    <property type="component" value="Unassembled WGS sequence"/>
</dbReference>
<feature type="transmembrane region" description="Helical" evidence="7">
    <location>
        <begin position="123"/>
        <end position="141"/>
    </location>
</feature>
<protein>
    <submittedName>
        <fullName evidence="8">Membrane protein</fullName>
    </submittedName>
</protein>
<dbReference type="AlphaFoldDB" id="K0KWP6"/>
<feature type="transmembrane region" description="Helical" evidence="7">
    <location>
        <begin position="270"/>
        <end position="291"/>
    </location>
</feature>
<reference evidence="8 9" key="1">
    <citation type="journal article" date="2012" name="Eukaryot. Cell">
        <title>Draft genome sequence of Wickerhamomyces ciferrii NRRL Y-1031 F-60-10.</title>
        <authorList>
            <person name="Schneider J."/>
            <person name="Andrea H."/>
            <person name="Blom J."/>
            <person name="Jaenicke S."/>
            <person name="Ruckert C."/>
            <person name="Schorsch C."/>
            <person name="Szczepanowski R."/>
            <person name="Farwick M."/>
            <person name="Goesmann A."/>
            <person name="Puhler A."/>
            <person name="Schaffer S."/>
            <person name="Tauch A."/>
            <person name="Kohler T."/>
            <person name="Brinkrolf K."/>
        </authorList>
    </citation>
    <scope>NUCLEOTIDE SEQUENCE [LARGE SCALE GENOMIC DNA]</scope>
    <source>
        <strain evidence="9">ATCC 14091 / BCRC 22168 / CBS 111 / JCM 3599 / NBRC 0793 / NRRL Y-1031 F-60-10</strain>
    </source>
</reference>
<comment type="similarity">
    <text evidence="2">Belongs to the unc-50 family.</text>
</comment>
<feature type="transmembrane region" description="Helical" evidence="7">
    <location>
        <begin position="153"/>
        <end position="176"/>
    </location>
</feature>
<feature type="transmembrane region" description="Helical" evidence="7">
    <location>
        <begin position="234"/>
        <end position="258"/>
    </location>
</feature>
<dbReference type="eggNOG" id="KOG3012">
    <property type="taxonomic scope" value="Eukaryota"/>
</dbReference>
<evidence type="ECO:0000256" key="2">
    <source>
        <dbReference type="ARBA" id="ARBA00006293"/>
    </source>
</evidence>
<sequence length="300" mass="34694">MSKRSYTPNLGTMGSSSHSSILPTTINDLSQDDLASFRSGRSSTSNGTNRSRVFGSRTDRFSPSRSNFKIPIFIKRFFKPPTLDFETAIWEIFYLIVSPKRVYKSLYYHKQTKNRWARDDPSFMILLVGFLTLSAIAWGVAYSPNIISILKLILYMVFIDFFIVGVFISTLGWFLANRFFRKRNTNNTIGAVTEGDLEWAYCFDVHCNSFLVIWVLLYMIQFILLPLLTMSNWFGLFLGNTLYFISISYYFIITFYGYNALPFLEHTQLILFPIGIFSVLYFISLFGFNVAKAMTSNYFS</sequence>
<dbReference type="Pfam" id="PF05216">
    <property type="entry name" value="UNC-50"/>
    <property type="match status" value="1"/>
</dbReference>
<proteinExistence type="inferred from homology"/>
<keyword evidence="3 7" id="KW-0812">Transmembrane</keyword>
<evidence type="ECO:0000313" key="9">
    <source>
        <dbReference type="Proteomes" id="UP000009328"/>
    </source>
</evidence>
<gene>
    <name evidence="8" type="ORF">BN7_5125</name>
</gene>
<comment type="caution">
    <text evidence="8">The sequence shown here is derived from an EMBL/GenBank/DDBJ whole genome shotgun (WGS) entry which is preliminary data.</text>
</comment>
<dbReference type="STRING" id="1206466.K0KWP6"/>
<keyword evidence="5 7" id="KW-0472">Membrane</keyword>
<dbReference type="GO" id="GO:0000139">
    <property type="term" value="C:Golgi membrane"/>
    <property type="evidence" value="ECO:0007669"/>
    <property type="project" value="TreeGrafter"/>
</dbReference>
<feature type="region of interest" description="Disordered" evidence="6">
    <location>
        <begin position="1"/>
        <end position="21"/>
    </location>
</feature>
<keyword evidence="9" id="KW-1185">Reference proteome</keyword>
<evidence type="ECO:0000256" key="7">
    <source>
        <dbReference type="SAM" id="Phobius"/>
    </source>
</evidence>